<reference evidence="2 3" key="1">
    <citation type="submission" date="2023-10" db="EMBL/GenBank/DDBJ databases">
        <title>Bacteria for the degradation of biodegradable plastic PBAT(Polybutylene adipate terephthalate).</title>
        <authorList>
            <person name="Weon H.-Y."/>
            <person name="Yeon J."/>
        </authorList>
    </citation>
    <scope>NUCLEOTIDE SEQUENCE [LARGE SCALE GENOMIC DNA]</scope>
    <source>
        <strain evidence="2 3">SBD 7-3</strain>
    </source>
</reference>
<evidence type="ECO:0000256" key="1">
    <source>
        <dbReference type="SAM" id="MobiDB-lite"/>
    </source>
</evidence>
<dbReference type="Proteomes" id="UP001303946">
    <property type="component" value="Chromosome"/>
</dbReference>
<evidence type="ECO:0000313" key="3">
    <source>
        <dbReference type="Proteomes" id="UP001303946"/>
    </source>
</evidence>
<accession>A0ABZ0CSU9</accession>
<name>A0ABZ0CSU9_9BURK</name>
<evidence type="ECO:0000313" key="2">
    <source>
        <dbReference type="EMBL" id="WOB05953.1"/>
    </source>
</evidence>
<gene>
    <name evidence="2" type="ORF">RXV79_13585</name>
</gene>
<feature type="region of interest" description="Disordered" evidence="1">
    <location>
        <begin position="39"/>
        <end position="61"/>
    </location>
</feature>
<keyword evidence="3" id="KW-1185">Reference proteome</keyword>
<dbReference type="EMBL" id="CP136336">
    <property type="protein sequence ID" value="WOB05953.1"/>
    <property type="molecule type" value="Genomic_DNA"/>
</dbReference>
<sequence length="61" mass="6404">MPAKDQLDLSGSLNQLSQQLDATRKLLQDIEVSPPVVPASAALAEKTPPIPLSDDDAVTHG</sequence>
<proteinExistence type="predicted"/>
<protein>
    <submittedName>
        <fullName evidence="2">Uncharacterized protein</fullName>
    </submittedName>
</protein>
<dbReference type="RefSeq" id="WP_316698098.1">
    <property type="nucleotide sequence ID" value="NZ_CP136336.1"/>
</dbReference>
<organism evidence="2 3">
    <name type="scientific">Piscinibacter gummiphilus</name>
    <dbReference type="NCBI Taxonomy" id="946333"/>
    <lineage>
        <taxon>Bacteria</taxon>
        <taxon>Pseudomonadati</taxon>
        <taxon>Pseudomonadota</taxon>
        <taxon>Betaproteobacteria</taxon>
        <taxon>Burkholderiales</taxon>
        <taxon>Sphaerotilaceae</taxon>
        <taxon>Piscinibacter</taxon>
    </lineage>
</organism>